<evidence type="ECO:0000313" key="3">
    <source>
        <dbReference type="RefSeq" id="XP_018023848.1"/>
    </source>
</evidence>
<accession>A0A8B7PCH8</accession>
<reference evidence="3 4" key="1">
    <citation type="submission" date="2025-04" db="UniProtKB">
        <authorList>
            <consortium name="RefSeq"/>
        </authorList>
    </citation>
    <scope>IDENTIFICATION</scope>
    <source>
        <tissue evidence="3 4">Whole organism</tissue>
    </source>
</reference>
<dbReference type="Proteomes" id="UP000694843">
    <property type="component" value="Unplaced"/>
</dbReference>
<keyword evidence="1" id="KW-0812">Transmembrane</keyword>
<dbReference type="RefSeq" id="XP_018023849.1">
    <property type="nucleotide sequence ID" value="XM_018168360.2"/>
</dbReference>
<proteinExistence type="predicted"/>
<dbReference type="OrthoDB" id="6344628at2759"/>
<evidence type="ECO:0000256" key="1">
    <source>
        <dbReference type="SAM" id="Phobius"/>
    </source>
</evidence>
<feature type="transmembrane region" description="Helical" evidence="1">
    <location>
        <begin position="62"/>
        <end position="83"/>
    </location>
</feature>
<keyword evidence="2" id="KW-1185">Reference proteome</keyword>
<feature type="transmembrane region" description="Helical" evidence="1">
    <location>
        <begin position="133"/>
        <end position="161"/>
    </location>
</feature>
<keyword evidence="1" id="KW-0472">Membrane</keyword>
<sequence length="178" mass="20665">MRSLRCEVIGGAVLAVLDLIFGIYILGFYGKIQNDHFHCPWAHGIRGCDYYMFETNHSLRTIIGLAEGIVSIIFSTVLLIAFLKRLPYLAWSWLVKALFIICLNAYFVGDWLVKRGRYYHSYWDPDEYREETRFITGGAIEIVVQLVLSFVFCCLAGSFTYKMRRRVRAEKMAETDIH</sequence>
<dbReference type="RefSeq" id="XP_018023848.1">
    <property type="nucleotide sequence ID" value="XM_018168359.2"/>
</dbReference>
<dbReference type="AlphaFoldDB" id="A0A8B7PCH8"/>
<name>A0A8B7PCH8_HYAAZ</name>
<evidence type="ECO:0000313" key="2">
    <source>
        <dbReference type="Proteomes" id="UP000694843"/>
    </source>
</evidence>
<feature type="transmembrane region" description="Helical" evidence="1">
    <location>
        <begin position="90"/>
        <end position="113"/>
    </location>
</feature>
<protein>
    <submittedName>
        <fullName evidence="3 4">Uncharacterized protein LOC108679670</fullName>
    </submittedName>
</protein>
<keyword evidence="1" id="KW-1133">Transmembrane helix</keyword>
<dbReference type="KEGG" id="hazt:108679670"/>
<dbReference type="GeneID" id="108679670"/>
<organism evidence="2 4">
    <name type="scientific">Hyalella azteca</name>
    <name type="common">Amphipod</name>
    <dbReference type="NCBI Taxonomy" id="294128"/>
    <lineage>
        <taxon>Eukaryota</taxon>
        <taxon>Metazoa</taxon>
        <taxon>Ecdysozoa</taxon>
        <taxon>Arthropoda</taxon>
        <taxon>Crustacea</taxon>
        <taxon>Multicrustacea</taxon>
        <taxon>Malacostraca</taxon>
        <taxon>Eumalacostraca</taxon>
        <taxon>Peracarida</taxon>
        <taxon>Amphipoda</taxon>
        <taxon>Senticaudata</taxon>
        <taxon>Talitrida</taxon>
        <taxon>Talitroidea</taxon>
        <taxon>Hyalellidae</taxon>
        <taxon>Hyalella</taxon>
    </lineage>
</organism>
<feature type="transmembrane region" description="Helical" evidence="1">
    <location>
        <begin position="12"/>
        <end position="30"/>
    </location>
</feature>
<gene>
    <name evidence="3 4" type="primary">LOC108679670</name>
</gene>
<evidence type="ECO:0000313" key="4">
    <source>
        <dbReference type="RefSeq" id="XP_018023849.1"/>
    </source>
</evidence>